<dbReference type="InterPro" id="IPR005152">
    <property type="entry name" value="Lipase_secreted"/>
</dbReference>
<dbReference type="VEuPathDB" id="FungiDB:P168DRAFT_243735"/>
<comment type="caution">
    <text evidence="3">The sequence shown here is derived from an EMBL/GenBank/DDBJ whole genome shotgun (WGS) entry which is preliminary data.</text>
</comment>
<dbReference type="EMBL" id="MSFM01000014">
    <property type="protein sequence ID" value="PKY00521.1"/>
    <property type="molecule type" value="Genomic_DNA"/>
</dbReference>
<dbReference type="GO" id="GO:0004806">
    <property type="term" value="F:triacylglycerol lipase activity"/>
    <property type="evidence" value="ECO:0007669"/>
    <property type="project" value="UniProtKB-UniRule"/>
</dbReference>
<keyword evidence="4" id="KW-1185">Reference proteome</keyword>
<feature type="chain" id="PRO_5013989164" evidence="2">
    <location>
        <begin position="20"/>
        <end position="450"/>
    </location>
</feature>
<dbReference type="Pfam" id="PF03583">
    <property type="entry name" value="LIP"/>
    <property type="match status" value="1"/>
</dbReference>
<dbReference type="Gene3D" id="1.10.260.130">
    <property type="match status" value="1"/>
</dbReference>
<sequence length="450" mass="48165">MTSIKQTIVLLLATTSALATALRPSEDPFYTPPPGYESTAPGTILTHRETPHAISSLNLLPIKLHKAHQILYRTTDSFDRPTATVTTLLIPHSANLSTLLSFQVAQDSSSIDCAPSYAFQFGAATATATNLLGTLISQNQLLLITAALRNKWPVLVPDFQGPRAAYLANKLAGRAVLDSLRAALSSSNFTNLSPTASLTMWGYSGGGLATASAAEQHPLYAPELHILGAALGGTVPNLSTALVQINGTHSAGLIPSGLWGLANEYQSVNDTLNTYLVDKPRLRKKFTKARHQCCGANLVHFMHHDISRYLSPGDIYLTDEGLNEVYAANALGTLGTIPTVPMFVYKSVTDEISPVEETDELVRFWCSQGARVEYRRVLVEGHGPLAVKGAPSALLWLGGRMGLFSGDGRCRQTTKLTALADVEAGELLGDVLRGKLEKVLAEPLGGWIGL</sequence>
<feature type="signal peptide" evidence="2">
    <location>
        <begin position="1"/>
        <end position="19"/>
    </location>
</feature>
<evidence type="ECO:0000313" key="3">
    <source>
        <dbReference type="EMBL" id="PKY00521.1"/>
    </source>
</evidence>
<dbReference type="PANTHER" id="PTHR34853">
    <property type="match status" value="1"/>
</dbReference>
<gene>
    <name evidence="3" type="ORF">P168DRAFT_243735</name>
</gene>
<evidence type="ECO:0000256" key="1">
    <source>
        <dbReference type="ARBA" id="ARBA00022801"/>
    </source>
</evidence>
<dbReference type="GO" id="GO:0016042">
    <property type="term" value="P:lipid catabolic process"/>
    <property type="evidence" value="ECO:0007669"/>
    <property type="project" value="UniProtKB-UniRule"/>
</dbReference>
<dbReference type="RefSeq" id="XP_024689115.1">
    <property type="nucleotide sequence ID" value="XM_024833884.1"/>
</dbReference>
<organism evidence="3 4">
    <name type="scientific">Aspergillus campestris (strain IBT 28561)</name>
    <dbReference type="NCBI Taxonomy" id="1392248"/>
    <lineage>
        <taxon>Eukaryota</taxon>
        <taxon>Fungi</taxon>
        <taxon>Dikarya</taxon>
        <taxon>Ascomycota</taxon>
        <taxon>Pezizomycotina</taxon>
        <taxon>Eurotiomycetes</taxon>
        <taxon>Eurotiomycetidae</taxon>
        <taxon>Eurotiales</taxon>
        <taxon>Aspergillaceae</taxon>
        <taxon>Aspergillus</taxon>
        <taxon>Aspergillus subgen. Circumdati</taxon>
    </lineage>
</organism>
<dbReference type="PANTHER" id="PTHR34853:SF5">
    <property type="entry name" value="LIP-DOMAIN-CONTAINING PROTEIN-RELATED"/>
    <property type="match status" value="1"/>
</dbReference>
<dbReference type="Gene3D" id="3.40.50.1820">
    <property type="entry name" value="alpha/beta hydrolase"/>
    <property type="match status" value="1"/>
</dbReference>
<dbReference type="SUPFAM" id="SSF53474">
    <property type="entry name" value="alpha/beta-Hydrolases"/>
    <property type="match status" value="1"/>
</dbReference>
<evidence type="ECO:0000256" key="2">
    <source>
        <dbReference type="PIRNR" id="PIRNR029171"/>
    </source>
</evidence>
<protein>
    <submittedName>
        <fullName evidence="3">Secretory lipase</fullName>
    </submittedName>
</protein>
<dbReference type="InterPro" id="IPR029058">
    <property type="entry name" value="AB_hydrolase_fold"/>
</dbReference>
<dbReference type="PIRSF" id="PIRSF029171">
    <property type="entry name" value="Esterase_LipA"/>
    <property type="match status" value="1"/>
</dbReference>
<keyword evidence="2" id="KW-0732">Signal</keyword>
<dbReference type="OrthoDB" id="2373480at2759"/>
<dbReference type="Proteomes" id="UP000234254">
    <property type="component" value="Unassembled WGS sequence"/>
</dbReference>
<dbReference type="AlphaFoldDB" id="A0A2I1CSD1"/>
<proteinExistence type="inferred from homology"/>
<name>A0A2I1CSD1_ASPC2</name>
<reference evidence="3" key="1">
    <citation type="submission" date="2016-12" db="EMBL/GenBank/DDBJ databases">
        <title>The genomes of Aspergillus section Nigri reveals drivers in fungal speciation.</title>
        <authorList>
            <consortium name="DOE Joint Genome Institute"/>
            <person name="Vesth T.C."/>
            <person name="Nybo J."/>
            <person name="Theobald S."/>
            <person name="Brandl J."/>
            <person name="Frisvad J.C."/>
            <person name="Nielsen K.F."/>
            <person name="Lyhne E.K."/>
            <person name="Kogle M.E."/>
            <person name="Kuo A."/>
            <person name="Riley R."/>
            <person name="Clum A."/>
            <person name="Nolan M."/>
            <person name="Lipzen A."/>
            <person name="Salamov A."/>
            <person name="Henrissat B."/>
            <person name="Wiebenga A."/>
            <person name="De vries R.P."/>
            <person name="Grigoriev I.V."/>
            <person name="Mortensen U.H."/>
            <person name="Andersen M.R."/>
            <person name="Baker S.E."/>
        </authorList>
    </citation>
    <scope>NUCLEOTIDE SEQUENCE</scope>
    <source>
        <strain evidence="3">IBT 28561</strain>
    </source>
</reference>
<comment type="similarity">
    <text evidence="2">Belongs to the AB hydrolase superfamily. Lipase family.</text>
</comment>
<dbReference type="GeneID" id="36541408"/>
<evidence type="ECO:0000313" key="4">
    <source>
        <dbReference type="Proteomes" id="UP000234254"/>
    </source>
</evidence>
<accession>A0A2I1CSD1</accession>
<keyword evidence="1" id="KW-0378">Hydrolase</keyword>